<dbReference type="SUPFAM" id="SSF111369">
    <property type="entry name" value="HlyD-like secretion proteins"/>
    <property type="match status" value="1"/>
</dbReference>
<sequence>MKRSILLLVCVMLFAITASGCSKEEIVQEERLVPVEIIKATLADLEHSLNTSGEVAAGSDVAVYSKISGRVSSIPVKVGSQVAKGQVLFEMEATEARNALMQSEASLTLNEANLLRSERALEDARLSFERNKELYDAQAISLQQFEQAETALINAEANLKTAEAQLKQSEASLNTAQENYNNAAVTSPVSGIIATMSINVGDMVNPQVSVVTVVHLETTKVKVNLSENIIANIKVGDKVPVTINALNKNVTGTILTVAPKADAASKAFPVEVAIENTDGEIKPGMVARLNLSTGTSKEVVAVPTDALIERDGQYTAFLVEDERAKEVQVKIGVTSGELTEVKEGISEGDIVIIKGNRLVGEGQKVKIVSELGGASK</sequence>
<keyword evidence="3" id="KW-0732">Signal</keyword>
<dbReference type="Gene3D" id="1.10.287.470">
    <property type="entry name" value="Helix hairpin bin"/>
    <property type="match status" value="1"/>
</dbReference>
<comment type="similarity">
    <text evidence="1">Belongs to the membrane fusion protein (MFP) (TC 8.A.1) family.</text>
</comment>
<dbReference type="Proteomes" id="UP001172911">
    <property type="component" value="Unassembled WGS sequence"/>
</dbReference>
<dbReference type="PANTHER" id="PTHR30469">
    <property type="entry name" value="MULTIDRUG RESISTANCE PROTEIN MDTA"/>
    <property type="match status" value="1"/>
</dbReference>
<dbReference type="Pfam" id="PF25954">
    <property type="entry name" value="Beta-barrel_RND_2"/>
    <property type="match status" value="1"/>
</dbReference>
<feature type="domain" description="CusB-like beta-barrel" evidence="4">
    <location>
        <begin position="221"/>
        <end position="293"/>
    </location>
</feature>
<evidence type="ECO:0000256" key="1">
    <source>
        <dbReference type="ARBA" id="ARBA00009477"/>
    </source>
</evidence>
<dbReference type="RefSeq" id="WP_304545745.1">
    <property type="nucleotide sequence ID" value="NZ_JARPTC010000038.1"/>
</dbReference>
<evidence type="ECO:0000256" key="2">
    <source>
        <dbReference type="SAM" id="Coils"/>
    </source>
</evidence>
<evidence type="ECO:0000313" key="8">
    <source>
        <dbReference type="Proteomes" id="UP001172911"/>
    </source>
</evidence>
<reference evidence="7" key="2">
    <citation type="submission" date="2023-03" db="EMBL/GenBank/DDBJ databases">
        <authorList>
            <person name="Zhang Z."/>
        </authorList>
    </citation>
    <scope>NUCLEOTIDE SEQUENCE</scope>
    <source>
        <strain evidence="7">DSA</strain>
    </source>
</reference>
<keyword evidence="2" id="KW-0175">Coiled coil</keyword>
<dbReference type="PROSITE" id="PS51257">
    <property type="entry name" value="PROKAR_LIPOPROTEIN"/>
    <property type="match status" value="1"/>
</dbReference>
<dbReference type="AlphaFoldDB" id="A0AAW7ZJT2"/>
<evidence type="ECO:0000259" key="4">
    <source>
        <dbReference type="Pfam" id="PF25954"/>
    </source>
</evidence>
<dbReference type="InterPro" id="IPR058792">
    <property type="entry name" value="Beta-barrel_RND_2"/>
</dbReference>
<feature type="signal peptide" evidence="3">
    <location>
        <begin position="1"/>
        <end position="20"/>
    </location>
</feature>
<evidence type="ECO:0000259" key="6">
    <source>
        <dbReference type="Pfam" id="PF25989"/>
    </source>
</evidence>
<feature type="chain" id="PRO_5043364528" evidence="3">
    <location>
        <begin position="21"/>
        <end position="376"/>
    </location>
</feature>
<dbReference type="InterPro" id="IPR006143">
    <property type="entry name" value="RND_pump_MFP"/>
</dbReference>
<comment type="caution">
    <text evidence="7">The sequence shown here is derived from an EMBL/GenBank/DDBJ whole genome shotgun (WGS) entry which is preliminary data.</text>
</comment>
<organism evidence="7 8">
    <name type="scientific">Desulforamulus aquiferis</name>
    <dbReference type="NCBI Taxonomy" id="1397668"/>
    <lineage>
        <taxon>Bacteria</taxon>
        <taxon>Bacillati</taxon>
        <taxon>Bacillota</taxon>
        <taxon>Clostridia</taxon>
        <taxon>Eubacteriales</taxon>
        <taxon>Peptococcaceae</taxon>
        <taxon>Desulforamulus</taxon>
    </lineage>
</organism>
<feature type="domain" description="CzcB-like barrel-sandwich hybrid" evidence="5">
    <location>
        <begin position="61"/>
        <end position="213"/>
    </location>
</feature>
<dbReference type="InterPro" id="IPR058637">
    <property type="entry name" value="YknX-like_C"/>
</dbReference>
<feature type="domain" description="YknX-like C-terminal permuted SH3-like" evidence="6">
    <location>
        <begin position="299"/>
        <end position="367"/>
    </location>
</feature>
<keyword evidence="8" id="KW-1185">Reference proteome</keyword>
<dbReference type="Gene3D" id="2.40.420.20">
    <property type="match status" value="1"/>
</dbReference>
<dbReference type="Pfam" id="PF25989">
    <property type="entry name" value="YknX_C"/>
    <property type="match status" value="1"/>
</dbReference>
<name>A0AAW7ZJT2_9FIRM</name>
<proteinExistence type="inferred from homology"/>
<evidence type="ECO:0000259" key="5">
    <source>
        <dbReference type="Pfam" id="PF25973"/>
    </source>
</evidence>
<dbReference type="Gene3D" id="2.40.30.170">
    <property type="match status" value="1"/>
</dbReference>
<evidence type="ECO:0000313" key="7">
    <source>
        <dbReference type="EMBL" id="MDO7789160.1"/>
    </source>
</evidence>
<feature type="coiled-coil region" evidence="2">
    <location>
        <begin position="145"/>
        <end position="186"/>
    </location>
</feature>
<gene>
    <name evidence="7" type="ORF">P6N53_18270</name>
</gene>
<reference evidence="7" key="1">
    <citation type="journal article" date="2023" name="J. Hazard. Mater.">
        <title>Anaerobic biodegradation of pyrene and benzo[a]pyrene by a new sulfate-reducing Desulforamulus aquiferis strain DSA.</title>
        <authorList>
            <person name="Zhang Z."/>
            <person name="Sun J."/>
            <person name="Gong X."/>
            <person name="Wang C."/>
            <person name="Wang H."/>
        </authorList>
    </citation>
    <scope>NUCLEOTIDE SEQUENCE</scope>
    <source>
        <strain evidence="7">DSA</strain>
    </source>
</reference>
<dbReference type="InterPro" id="IPR058647">
    <property type="entry name" value="BSH_CzcB-like"/>
</dbReference>
<dbReference type="EMBL" id="JARPTC010000038">
    <property type="protein sequence ID" value="MDO7789160.1"/>
    <property type="molecule type" value="Genomic_DNA"/>
</dbReference>
<accession>A0AAW7ZJT2</accession>
<dbReference type="GO" id="GO:0015562">
    <property type="term" value="F:efflux transmembrane transporter activity"/>
    <property type="evidence" value="ECO:0007669"/>
    <property type="project" value="TreeGrafter"/>
</dbReference>
<dbReference type="NCBIfam" id="TIGR01730">
    <property type="entry name" value="RND_mfp"/>
    <property type="match status" value="1"/>
</dbReference>
<evidence type="ECO:0000256" key="3">
    <source>
        <dbReference type="SAM" id="SignalP"/>
    </source>
</evidence>
<protein>
    <submittedName>
        <fullName evidence="7">Efflux RND transporter periplasmic adaptor subunit</fullName>
    </submittedName>
</protein>
<dbReference type="Gene3D" id="2.40.50.100">
    <property type="match status" value="2"/>
</dbReference>
<dbReference type="GO" id="GO:1990281">
    <property type="term" value="C:efflux pump complex"/>
    <property type="evidence" value="ECO:0007669"/>
    <property type="project" value="TreeGrafter"/>
</dbReference>
<dbReference type="Pfam" id="PF25973">
    <property type="entry name" value="BSH_CzcB"/>
    <property type="match status" value="1"/>
</dbReference>
<dbReference type="PANTHER" id="PTHR30469:SF33">
    <property type="entry name" value="SLR1207 PROTEIN"/>
    <property type="match status" value="1"/>
</dbReference>